<dbReference type="InterPro" id="IPR016169">
    <property type="entry name" value="FAD-bd_PCMH_sub2"/>
</dbReference>
<comment type="catalytic activity">
    <reaction evidence="2">
        <text>UDP-N-acetyl-alpha-D-muramate + NADP(+) = UDP-N-acetyl-3-O-(1-carboxyvinyl)-alpha-D-glucosamine + NADPH + H(+)</text>
        <dbReference type="Rhea" id="RHEA:12248"/>
        <dbReference type="ChEBI" id="CHEBI:15378"/>
        <dbReference type="ChEBI" id="CHEBI:57783"/>
        <dbReference type="ChEBI" id="CHEBI:58349"/>
        <dbReference type="ChEBI" id="CHEBI:68483"/>
        <dbReference type="ChEBI" id="CHEBI:70757"/>
        <dbReference type="EC" id="1.3.1.98"/>
    </reaction>
</comment>
<comment type="subcellular location">
    <subcellularLocation>
        <location evidence="2">Cytoplasm</location>
    </subcellularLocation>
</comment>
<dbReference type="GO" id="GO:0051301">
    <property type="term" value="P:cell division"/>
    <property type="evidence" value="ECO:0007669"/>
    <property type="project" value="UniProtKB-KW"/>
</dbReference>
<keyword evidence="5" id="KW-1185">Reference proteome</keyword>
<keyword evidence="2" id="KW-0133">Cell shape</keyword>
<dbReference type="GO" id="GO:0008762">
    <property type="term" value="F:UDP-N-acetylmuramate dehydrogenase activity"/>
    <property type="evidence" value="ECO:0007669"/>
    <property type="project" value="UniProtKB-UniRule"/>
</dbReference>
<comment type="similarity">
    <text evidence="2">Belongs to the MurB family.</text>
</comment>
<name>A0A5C6C246_9BACT</name>
<reference evidence="4 5" key="1">
    <citation type="journal article" date="2020" name="Antonie Van Leeuwenhoek">
        <title>Rhodopirellula heiligendammensis sp. nov., Rhodopirellula pilleata sp. nov., and Rhodopirellula solitaria sp. nov. isolated from natural or artificial marine surfaces in Northern Germany and California, USA, and emended description of the genus Rhodopirellula.</title>
        <authorList>
            <person name="Kallscheuer N."/>
            <person name="Wiegand S."/>
            <person name="Jogler M."/>
            <person name="Boedeker C."/>
            <person name="Peeters S.H."/>
            <person name="Rast P."/>
            <person name="Heuer A."/>
            <person name="Jetten M.S.M."/>
            <person name="Rohde M."/>
            <person name="Jogler C."/>
        </authorList>
    </citation>
    <scope>NUCLEOTIDE SEQUENCE [LARGE SCALE GENOMIC DNA]</scope>
    <source>
        <strain evidence="4 5">Poly21</strain>
    </source>
</reference>
<gene>
    <name evidence="4" type="primary">murB_1</name>
    <name evidence="2" type="synonym">murB</name>
    <name evidence="4" type="ORF">Poly21_02220</name>
</gene>
<comment type="cofactor">
    <cofactor evidence="2">
        <name>FAD</name>
        <dbReference type="ChEBI" id="CHEBI:57692"/>
    </cofactor>
</comment>
<dbReference type="InterPro" id="IPR003170">
    <property type="entry name" value="MurB"/>
</dbReference>
<dbReference type="GO" id="GO:0008360">
    <property type="term" value="P:regulation of cell shape"/>
    <property type="evidence" value="ECO:0007669"/>
    <property type="project" value="UniProtKB-KW"/>
</dbReference>
<keyword evidence="2" id="KW-0521">NADP</keyword>
<feature type="active site" evidence="2">
    <location>
        <position position="162"/>
    </location>
</feature>
<keyword evidence="2" id="KW-0961">Cell wall biogenesis/degradation</keyword>
<dbReference type="HAMAP" id="MF_00037">
    <property type="entry name" value="MurB"/>
    <property type="match status" value="1"/>
</dbReference>
<comment type="pathway">
    <text evidence="2">Cell wall biogenesis; peptidoglycan biosynthesis.</text>
</comment>
<dbReference type="InterPro" id="IPR036318">
    <property type="entry name" value="FAD-bd_PCMH-like_sf"/>
</dbReference>
<organism evidence="4 5">
    <name type="scientific">Allorhodopirellula heiligendammensis</name>
    <dbReference type="NCBI Taxonomy" id="2714739"/>
    <lineage>
        <taxon>Bacteria</taxon>
        <taxon>Pseudomonadati</taxon>
        <taxon>Planctomycetota</taxon>
        <taxon>Planctomycetia</taxon>
        <taxon>Pirellulales</taxon>
        <taxon>Pirellulaceae</taxon>
        <taxon>Allorhodopirellula</taxon>
    </lineage>
</organism>
<comment type="caution">
    <text evidence="4">The sequence shown here is derived from an EMBL/GenBank/DDBJ whole genome shotgun (WGS) entry which is preliminary data.</text>
</comment>
<dbReference type="EC" id="1.3.1.98" evidence="2"/>
<sequence>MKHFQRHPIAKYTTLKVGGYADNFYIPNDREELTELIQSFGSHQFLLLGNGSNIFIKSKRIKKPVLMTNKSLKDVDIDATTGKLRVGAGVDIRKMIADCLRVGLRAPVELLTIPATVGGAVYMNAGRTSMNSSISDNLIEVEVFDGKHFTTLSRKECTFSHRYSVFHRRPQTTILSATFQYDRIPSDVIQSLKRTSIEAAKDKDYRNLASAGSVFKKCDYQLMQSLRGTGFRRTGFARNTPNCIVNYGDAYAWQISALLAYAYVSHRLRGKQAILEWQVW</sequence>
<keyword evidence="2" id="KW-0963">Cytoplasm</keyword>
<evidence type="ECO:0000259" key="3">
    <source>
        <dbReference type="PROSITE" id="PS51387"/>
    </source>
</evidence>
<dbReference type="GO" id="GO:0005829">
    <property type="term" value="C:cytosol"/>
    <property type="evidence" value="ECO:0007669"/>
    <property type="project" value="TreeGrafter"/>
</dbReference>
<dbReference type="UniPathway" id="UPA00219"/>
<dbReference type="Proteomes" id="UP000319908">
    <property type="component" value="Unassembled WGS sequence"/>
</dbReference>
<evidence type="ECO:0000256" key="2">
    <source>
        <dbReference type="HAMAP-Rule" id="MF_00037"/>
    </source>
</evidence>
<feature type="active site" description="Proton donor" evidence="2">
    <location>
        <position position="213"/>
    </location>
</feature>
<keyword evidence="1 2" id="KW-0274">FAD</keyword>
<dbReference type="Gene3D" id="3.30.465.10">
    <property type="match status" value="1"/>
</dbReference>
<dbReference type="InterPro" id="IPR016166">
    <property type="entry name" value="FAD-bd_PCMH"/>
</dbReference>
<dbReference type="SUPFAM" id="SSF56176">
    <property type="entry name" value="FAD-binding/transporter-associated domain-like"/>
    <property type="match status" value="1"/>
</dbReference>
<protein>
    <recommendedName>
        <fullName evidence="2">UDP-N-acetylenolpyruvoylglucosamine reductase</fullName>
        <ecNumber evidence="2">1.3.1.98</ecNumber>
    </recommendedName>
    <alternativeName>
        <fullName evidence="2">UDP-N-acetylmuramate dehydrogenase</fullName>
    </alternativeName>
</protein>
<keyword evidence="2 4" id="KW-0560">Oxidoreductase</keyword>
<dbReference type="RefSeq" id="WP_146405114.1">
    <property type="nucleotide sequence ID" value="NZ_SJPU01000001.1"/>
</dbReference>
<keyword evidence="2" id="KW-0132">Cell division</keyword>
<dbReference type="GO" id="GO:0071949">
    <property type="term" value="F:FAD binding"/>
    <property type="evidence" value="ECO:0007669"/>
    <property type="project" value="InterPro"/>
</dbReference>
<dbReference type="AlphaFoldDB" id="A0A5C6C246"/>
<dbReference type="GO" id="GO:0071555">
    <property type="term" value="P:cell wall organization"/>
    <property type="evidence" value="ECO:0007669"/>
    <property type="project" value="UniProtKB-KW"/>
</dbReference>
<evidence type="ECO:0000256" key="1">
    <source>
        <dbReference type="ARBA" id="ARBA00022827"/>
    </source>
</evidence>
<dbReference type="PANTHER" id="PTHR21071">
    <property type="entry name" value="UDP-N-ACETYLENOLPYRUVOYLGLUCOSAMINE REDUCTASE"/>
    <property type="match status" value="1"/>
</dbReference>
<dbReference type="PROSITE" id="PS51387">
    <property type="entry name" value="FAD_PCMH"/>
    <property type="match status" value="1"/>
</dbReference>
<keyword evidence="2" id="KW-0131">Cell cycle</keyword>
<dbReference type="Pfam" id="PF01565">
    <property type="entry name" value="FAD_binding_4"/>
    <property type="match status" value="1"/>
</dbReference>
<comment type="caution">
    <text evidence="2">Lacks conserved residue(s) required for the propagation of feature annotation.</text>
</comment>
<accession>A0A5C6C246</accession>
<evidence type="ECO:0000313" key="5">
    <source>
        <dbReference type="Proteomes" id="UP000319908"/>
    </source>
</evidence>
<dbReference type="EMBL" id="SJPU01000001">
    <property type="protein sequence ID" value="TWU18067.1"/>
    <property type="molecule type" value="Genomic_DNA"/>
</dbReference>
<keyword evidence="2" id="KW-0285">Flavoprotein</keyword>
<comment type="function">
    <text evidence="2">Cell wall formation.</text>
</comment>
<evidence type="ECO:0000313" key="4">
    <source>
        <dbReference type="EMBL" id="TWU18067.1"/>
    </source>
</evidence>
<dbReference type="PANTHER" id="PTHR21071:SF4">
    <property type="entry name" value="UDP-N-ACETYLENOLPYRUVOYLGLUCOSAMINE REDUCTASE"/>
    <property type="match status" value="1"/>
</dbReference>
<dbReference type="GO" id="GO:0009252">
    <property type="term" value="P:peptidoglycan biosynthetic process"/>
    <property type="evidence" value="ECO:0007669"/>
    <property type="project" value="UniProtKB-UniRule"/>
</dbReference>
<keyword evidence="2" id="KW-0573">Peptidoglycan synthesis</keyword>
<dbReference type="Gene3D" id="3.30.43.10">
    <property type="entry name" value="Uridine Diphospho-n-acetylenolpyruvylglucosamine Reductase, domain 2"/>
    <property type="match status" value="1"/>
</dbReference>
<feature type="domain" description="FAD-binding PCMH-type" evidence="3">
    <location>
        <begin position="17"/>
        <end position="184"/>
    </location>
</feature>
<dbReference type="OrthoDB" id="9804753at2"/>
<proteinExistence type="inferred from homology"/>
<dbReference type="InterPro" id="IPR016167">
    <property type="entry name" value="FAD-bd_PCMH_sub1"/>
</dbReference>
<dbReference type="InterPro" id="IPR006094">
    <property type="entry name" value="Oxid_FAD_bind_N"/>
</dbReference>